<dbReference type="OrthoDB" id="9780430at2"/>
<reference evidence="1 2" key="1">
    <citation type="submission" date="2017-06" db="EMBL/GenBank/DDBJ databases">
        <authorList>
            <person name="Kim H.J."/>
            <person name="Triplett B.A."/>
        </authorList>
    </citation>
    <scope>NUCLEOTIDE SEQUENCE [LARGE SCALE GENOMIC DNA]</scope>
    <source>
        <strain evidence="1 2">CGMCC 4.5593</strain>
    </source>
</reference>
<dbReference type="SUPFAM" id="SSF51621">
    <property type="entry name" value="Phosphoenolpyruvate/pyruvate domain"/>
    <property type="match status" value="1"/>
</dbReference>
<dbReference type="EMBL" id="FZPH01000004">
    <property type="protein sequence ID" value="SNT27587.1"/>
    <property type="molecule type" value="Genomic_DNA"/>
</dbReference>
<dbReference type="InterPro" id="IPR040442">
    <property type="entry name" value="Pyrv_kinase-like_dom_sf"/>
</dbReference>
<dbReference type="InterPro" id="IPR015813">
    <property type="entry name" value="Pyrv/PenolPyrv_kinase-like_dom"/>
</dbReference>
<evidence type="ECO:0000313" key="1">
    <source>
        <dbReference type="EMBL" id="SNT27587.1"/>
    </source>
</evidence>
<dbReference type="InterPro" id="IPR039556">
    <property type="entry name" value="ICL/PEPM"/>
</dbReference>
<sequence>MNKADTLKKLHRPGDPVVLPNAWDAASARAVEAAGFPAVATSSAAVALSLGYADGEATPVQEMLDAVARIARAVGVPVTADIERGYWLPPAELAERLLATGAVGCNLEDSDPRTKRLIDVDRHADFLAEVRQAAGDDLVINARVDAYLRVRQDPLPVALERARRFGTIADCVYPIGASAKEDIAALAEVGRTNILFTNETPALAELAALNVARVSFGDGIHEALAAEHARMLAAIVAGASPYRK</sequence>
<accession>A0A239LAA7</accession>
<organism evidence="1 2">
    <name type="scientific">Asanoa hainanensis</name>
    <dbReference type="NCBI Taxonomy" id="560556"/>
    <lineage>
        <taxon>Bacteria</taxon>
        <taxon>Bacillati</taxon>
        <taxon>Actinomycetota</taxon>
        <taxon>Actinomycetes</taxon>
        <taxon>Micromonosporales</taxon>
        <taxon>Micromonosporaceae</taxon>
        <taxon>Asanoa</taxon>
    </lineage>
</organism>
<dbReference type="CDD" id="cd00377">
    <property type="entry name" value="ICL_PEPM"/>
    <property type="match status" value="1"/>
</dbReference>
<dbReference type="GO" id="GO:0016829">
    <property type="term" value="F:lyase activity"/>
    <property type="evidence" value="ECO:0007669"/>
    <property type="project" value="UniProtKB-KW"/>
</dbReference>
<dbReference type="Pfam" id="PF13714">
    <property type="entry name" value="PEP_mutase"/>
    <property type="match status" value="1"/>
</dbReference>
<name>A0A239LAA7_9ACTN</name>
<evidence type="ECO:0000313" key="2">
    <source>
        <dbReference type="Proteomes" id="UP000198362"/>
    </source>
</evidence>
<dbReference type="PANTHER" id="PTHR42905:SF16">
    <property type="entry name" value="CARBOXYPHOSPHONOENOLPYRUVATE PHOSPHONOMUTASE-LIKE PROTEIN (AFU_ORTHOLOGUE AFUA_5G07230)"/>
    <property type="match status" value="1"/>
</dbReference>
<gene>
    <name evidence="1" type="ORF">SAMN05421812_104173</name>
</gene>
<dbReference type="Gene3D" id="3.20.20.60">
    <property type="entry name" value="Phosphoenolpyruvate-binding domains"/>
    <property type="match status" value="1"/>
</dbReference>
<keyword evidence="2" id="KW-1185">Reference proteome</keyword>
<dbReference type="RefSeq" id="WP_089247876.1">
    <property type="nucleotide sequence ID" value="NZ_FZPH01000004.1"/>
</dbReference>
<dbReference type="AlphaFoldDB" id="A0A239LAA7"/>
<dbReference type="PANTHER" id="PTHR42905">
    <property type="entry name" value="PHOSPHOENOLPYRUVATE CARBOXYLASE"/>
    <property type="match status" value="1"/>
</dbReference>
<keyword evidence="1" id="KW-0456">Lyase</keyword>
<dbReference type="Proteomes" id="UP000198362">
    <property type="component" value="Unassembled WGS sequence"/>
</dbReference>
<proteinExistence type="predicted"/>
<protein>
    <submittedName>
        <fullName evidence="1">2-Methylisocitrate lyase, PEP mutase family</fullName>
    </submittedName>
</protein>